<dbReference type="PRINTS" id="PR00344">
    <property type="entry name" value="BCTRLSENSOR"/>
</dbReference>
<evidence type="ECO:0000256" key="11">
    <source>
        <dbReference type="SAM" id="Phobius"/>
    </source>
</evidence>
<evidence type="ECO:0000256" key="5">
    <source>
        <dbReference type="ARBA" id="ARBA00022679"/>
    </source>
</evidence>
<keyword evidence="7" id="KW-0418">Kinase</keyword>
<dbReference type="InterPro" id="IPR036097">
    <property type="entry name" value="HisK_dim/P_sf"/>
</dbReference>
<name>A0ABR8CS59_9NOST</name>
<evidence type="ECO:0000259" key="13">
    <source>
        <dbReference type="PROSITE" id="PS50885"/>
    </source>
</evidence>
<dbReference type="InterPro" id="IPR003660">
    <property type="entry name" value="HAMP_dom"/>
</dbReference>
<accession>A0ABR8CS59</accession>
<evidence type="ECO:0000259" key="12">
    <source>
        <dbReference type="PROSITE" id="PS50109"/>
    </source>
</evidence>
<comment type="caution">
    <text evidence="14">The sequence shown here is derived from an EMBL/GenBank/DDBJ whole genome shotgun (WGS) entry which is preliminary data.</text>
</comment>
<reference evidence="14 15" key="1">
    <citation type="journal article" date="2020" name="ISME J.">
        <title>Comparative genomics reveals insights into cyanobacterial evolution and habitat adaptation.</title>
        <authorList>
            <person name="Chen M.Y."/>
            <person name="Teng W.K."/>
            <person name="Zhao L."/>
            <person name="Hu C.X."/>
            <person name="Zhou Y.K."/>
            <person name="Han B.P."/>
            <person name="Song L.R."/>
            <person name="Shu W.S."/>
        </authorList>
    </citation>
    <scope>NUCLEOTIDE SEQUENCE [LARGE SCALE GENOMIC DNA]</scope>
    <source>
        <strain evidence="14 15">FACHB-260</strain>
    </source>
</reference>
<dbReference type="PANTHER" id="PTHR43065:SF10">
    <property type="entry name" value="PEROXIDE STRESS-ACTIVATED HISTIDINE KINASE MAK3"/>
    <property type="match status" value="1"/>
</dbReference>
<dbReference type="PROSITE" id="PS50109">
    <property type="entry name" value="HIS_KIN"/>
    <property type="match status" value="1"/>
</dbReference>
<keyword evidence="8" id="KW-0067">ATP-binding</keyword>
<evidence type="ECO:0000256" key="1">
    <source>
        <dbReference type="ARBA" id="ARBA00000085"/>
    </source>
</evidence>
<sequence length="614" mass="70305">MIGIKPSKFRKTVARLIYCSYNWSIARKISYGYAIAISTTLIGTASGSLIAYYYEINAYKQLNLSYEQQYLLKDLENAVSKARLHPQRLVPILNDSIWLELEKNRFLEDIQQINQQISEINSFVKTHPHDLALNYQEYEKLLNGYQSIVIQYSDKIKSFWDKIESINLPLNQLAILLQQKDSTNIDISFEKLSDELILMISHAEIQKNKAKDNFINARKLRLKLISIGILLSTAIAIVVALLTSKLIARPLQTVTNVARKITQESNFKLRANVTSNDEVGTLAKSLNQLVNWVEVYTQELELSRQTLEIRVEERTQELKQAHHTLEIRVEERTQELQKALQELQETQGQLIQTEKMSSLGQMVAGIAHEINNPVNFIYGNIECADNYIQDLLHIINLYQQQYPTPHHIIAETIEEIDFNFVSQDLVNLLSSMKIGAQRIREIVLSLRNFSRLDEADIKEVDIHEGIDNTLLILNHRLKLGIELIKNYGHLPMIECYPAQLNQVFMNIINNAIDALLDHSNNQTSKSLFISTRVEQDYIKVSICDNGPGIPKEIRQKLFDPFFTTKPVGKGTGLGLSISYQIMEKHKGKIELFSELSQGTEFLITLPISTNISHE</sequence>
<evidence type="ECO:0000256" key="4">
    <source>
        <dbReference type="ARBA" id="ARBA00022553"/>
    </source>
</evidence>
<evidence type="ECO:0000256" key="9">
    <source>
        <dbReference type="ARBA" id="ARBA00023012"/>
    </source>
</evidence>
<feature type="transmembrane region" description="Helical" evidence="11">
    <location>
        <begin position="31"/>
        <end position="54"/>
    </location>
</feature>
<evidence type="ECO:0000313" key="14">
    <source>
        <dbReference type="EMBL" id="MBD2346027.1"/>
    </source>
</evidence>
<keyword evidence="6" id="KW-0547">Nucleotide-binding</keyword>
<evidence type="ECO:0000256" key="2">
    <source>
        <dbReference type="ARBA" id="ARBA00004370"/>
    </source>
</evidence>
<organism evidence="14 15">
    <name type="scientific">Anabaena subtropica FACHB-260</name>
    <dbReference type="NCBI Taxonomy" id="2692884"/>
    <lineage>
        <taxon>Bacteria</taxon>
        <taxon>Bacillati</taxon>
        <taxon>Cyanobacteriota</taxon>
        <taxon>Cyanophyceae</taxon>
        <taxon>Nostocales</taxon>
        <taxon>Nostocaceae</taxon>
        <taxon>Anabaena</taxon>
    </lineage>
</organism>
<gene>
    <name evidence="14" type="ORF">H6G18_18010</name>
</gene>
<proteinExistence type="predicted"/>
<feature type="transmembrane region" description="Helical" evidence="11">
    <location>
        <begin position="224"/>
        <end position="243"/>
    </location>
</feature>
<dbReference type="Pfam" id="PF02518">
    <property type="entry name" value="HATPase_c"/>
    <property type="match status" value="1"/>
</dbReference>
<dbReference type="EC" id="2.7.13.3" evidence="3"/>
<dbReference type="EMBL" id="JACJRF010000034">
    <property type="protein sequence ID" value="MBD2346027.1"/>
    <property type="molecule type" value="Genomic_DNA"/>
</dbReference>
<dbReference type="SUPFAM" id="SSF158472">
    <property type="entry name" value="HAMP domain-like"/>
    <property type="match status" value="1"/>
</dbReference>
<dbReference type="Proteomes" id="UP000607281">
    <property type="component" value="Unassembled WGS sequence"/>
</dbReference>
<dbReference type="Pfam" id="PF00672">
    <property type="entry name" value="HAMP"/>
    <property type="match status" value="1"/>
</dbReference>
<dbReference type="Gene3D" id="3.30.565.10">
    <property type="entry name" value="Histidine kinase-like ATPase, C-terminal domain"/>
    <property type="match status" value="1"/>
</dbReference>
<feature type="domain" description="HAMP" evidence="13">
    <location>
        <begin position="245"/>
        <end position="298"/>
    </location>
</feature>
<evidence type="ECO:0000256" key="7">
    <source>
        <dbReference type="ARBA" id="ARBA00022777"/>
    </source>
</evidence>
<feature type="coiled-coil region" evidence="10">
    <location>
        <begin position="322"/>
        <end position="356"/>
    </location>
</feature>
<dbReference type="SUPFAM" id="SSF55874">
    <property type="entry name" value="ATPase domain of HSP90 chaperone/DNA topoisomerase II/histidine kinase"/>
    <property type="match status" value="1"/>
</dbReference>
<keyword evidence="10" id="KW-0175">Coiled coil</keyword>
<dbReference type="Gene3D" id="6.10.340.10">
    <property type="match status" value="1"/>
</dbReference>
<dbReference type="RefSeq" id="WP_190408451.1">
    <property type="nucleotide sequence ID" value="NZ_JACJRF010000034.1"/>
</dbReference>
<evidence type="ECO:0000256" key="8">
    <source>
        <dbReference type="ARBA" id="ARBA00022840"/>
    </source>
</evidence>
<comment type="catalytic activity">
    <reaction evidence="1">
        <text>ATP + protein L-histidine = ADP + protein N-phospho-L-histidine.</text>
        <dbReference type="EC" id="2.7.13.3"/>
    </reaction>
</comment>
<dbReference type="CDD" id="cd00082">
    <property type="entry name" value="HisKA"/>
    <property type="match status" value="1"/>
</dbReference>
<dbReference type="SMART" id="SM00304">
    <property type="entry name" value="HAMP"/>
    <property type="match status" value="1"/>
</dbReference>
<protein>
    <recommendedName>
        <fullName evidence="3">histidine kinase</fullName>
        <ecNumber evidence="3">2.7.13.3</ecNumber>
    </recommendedName>
</protein>
<keyword evidence="11" id="KW-0812">Transmembrane</keyword>
<dbReference type="InterPro" id="IPR003594">
    <property type="entry name" value="HATPase_dom"/>
</dbReference>
<evidence type="ECO:0000256" key="3">
    <source>
        <dbReference type="ARBA" id="ARBA00012438"/>
    </source>
</evidence>
<dbReference type="PROSITE" id="PS50885">
    <property type="entry name" value="HAMP"/>
    <property type="match status" value="1"/>
</dbReference>
<keyword evidence="11" id="KW-1133">Transmembrane helix</keyword>
<dbReference type="CDD" id="cd06225">
    <property type="entry name" value="HAMP"/>
    <property type="match status" value="1"/>
</dbReference>
<dbReference type="SUPFAM" id="SSF47384">
    <property type="entry name" value="Homodimeric domain of signal transducing histidine kinase"/>
    <property type="match status" value="1"/>
</dbReference>
<evidence type="ECO:0000313" key="15">
    <source>
        <dbReference type="Proteomes" id="UP000607281"/>
    </source>
</evidence>
<evidence type="ECO:0000256" key="6">
    <source>
        <dbReference type="ARBA" id="ARBA00022741"/>
    </source>
</evidence>
<keyword evidence="15" id="KW-1185">Reference proteome</keyword>
<keyword evidence="11" id="KW-0472">Membrane</keyword>
<dbReference type="SMART" id="SM00387">
    <property type="entry name" value="HATPase_c"/>
    <property type="match status" value="1"/>
</dbReference>
<keyword evidence="9" id="KW-0902">Two-component regulatory system</keyword>
<dbReference type="InterPro" id="IPR036890">
    <property type="entry name" value="HATPase_C_sf"/>
</dbReference>
<comment type="subcellular location">
    <subcellularLocation>
        <location evidence="2">Membrane</location>
    </subcellularLocation>
</comment>
<dbReference type="PANTHER" id="PTHR43065">
    <property type="entry name" value="SENSOR HISTIDINE KINASE"/>
    <property type="match status" value="1"/>
</dbReference>
<evidence type="ECO:0000256" key="10">
    <source>
        <dbReference type="SAM" id="Coils"/>
    </source>
</evidence>
<dbReference type="Gene3D" id="1.10.287.130">
    <property type="match status" value="1"/>
</dbReference>
<keyword evidence="5" id="KW-0808">Transferase</keyword>
<dbReference type="InterPro" id="IPR005467">
    <property type="entry name" value="His_kinase_dom"/>
</dbReference>
<dbReference type="InterPro" id="IPR003661">
    <property type="entry name" value="HisK_dim/P_dom"/>
</dbReference>
<feature type="domain" description="Histidine kinase" evidence="12">
    <location>
        <begin position="365"/>
        <end position="609"/>
    </location>
</feature>
<dbReference type="InterPro" id="IPR004358">
    <property type="entry name" value="Sig_transdc_His_kin-like_C"/>
</dbReference>
<keyword evidence="4" id="KW-0597">Phosphoprotein</keyword>